<dbReference type="HOGENOM" id="CLU_1202606_0_0_2"/>
<name>L0ID26_HALRX</name>
<proteinExistence type="predicted"/>
<protein>
    <submittedName>
        <fullName evidence="3">Uncharacterized protein</fullName>
    </submittedName>
</protein>
<evidence type="ECO:0000256" key="1">
    <source>
        <dbReference type="SAM" id="MobiDB-lite"/>
    </source>
</evidence>
<dbReference type="KEGG" id="hru:Halru_1523"/>
<gene>
    <name evidence="3" type="ordered locus">Halru_1523</name>
</gene>
<organism evidence="3 4">
    <name type="scientific">Halovivax ruber (strain DSM 18193 / JCM 13892 / XH-70)</name>
    <dbReference type="NCBI Taxonomy" id="797302"/>
    <lineage>
        <taxon>Archaea</taxon>
        <taxon>Methanobacteriati</taxon>
        <taxon>Methanobacteriota</taxon>
        <taxon>Stenosarchaea group</taxon>
        <taxon>Halobacteria</taxon>
        <taxon>Halobacteriales</taxon>
        <taxon>Natrialbaceae</taxon>
        <taxon>Halovivax</taxon>
    </lineage>
</organism>
<feature type="transmembrane region" description="Helical" evidence="2">
    <location>
        <begin position="13"/>
        <end position="33"/>
    </location>
</feature>
<feature type="transmembrane region" description="Helical" evidence="2">
    <location>
        <begin position="70"/>
        <end position="92"/>
    </location>
</feature>
<feature type="region of interest" description="Disordered" evidence="1">
    <location>
        <begin position="152"/>
        <end position="230"/>
    </location>
</feature>
<dbReference type="EMBL" id="CP003050">
    <property type="protein sequence ID" value="AGB16131.1"/>
    <property type="molecule type" value="Genomic_DNA"/>
</dbReference>
<evidence type="ECO:0000313" key="3">
    <source>
        <dbReference type="EMBL" id="AGB16131.1"/>
    </source>
</evidence>
<keyword evidence="2" id="KW-1133">Transmembrane helix</keyword>
<dbReference type="Proteomes" id="UP000010846">
    <property type="component" value="Chromosome"/>
</dbReference>
<accession>L0ID26</accession>
<keyword evidence="2" id="KW-0472">Membrane</keyword>
<sequence length="230" mass="24203">MIGTAPAVIFDSFPWWIARPILYVLVLGTGMALDETYVNRTTVLAGALALSIHSLTTGGVWAPLGLYLDVGLVLGVYGLYAYVVDAYVPGWFRAAAFILYSPLSIALILLFPDIIFIVSLLVAGYANLQLLATLHPVEPYYFGPESPDASARAASAAGAPDPVERADGSVGGGLGSIASELGSLTGTSSEEEPAQSTTQSASDRDARRDPDRSGAPPDDRGVLPAFMRRL</sequence>
<feature type="compositionally biased region" description="Low complexity" evidence="1">
    <location>
        <begin position="152"/>
        <end position="161"/>
    </location>
</feature>
<dbReference type="RefSeq" id="WP_015300775.1">
    <property type="nucleotide sequence ID" value="NC_019964.1"/>
</dbReference>
<dbReference type="GeneID" id="14376310"/>
<feature type="transmembrane region" description="Helical" evidence="2">
    <location>
        <begin position="45"/>
        <end position="64"/>
    </location>
</feature>
<evidence type="ECO:0000256" key="2">
    <source>
        <dbReference type="SAM" id="Phobius"/>
    </source>
</evidence>
<keyword evidence="2" id="KW-0812">Transmembrane</keyword>
<feature type="compositionally biased region" description="Polar residues" evidence="1">
    <location>
        <begin position="182"/>
        <end position="199"/>
    </location>
</feature>
<dbReference type="OrthoDB" id="187695at2157"/>
<feature type="compositionally biased region" description="Basic and acidic residues" evidence="1">
    <location>
        <begin position="202"/>
        <end position="221"/>
    </location>
</feature>
<feature type="transmembrane region" description="Helical" evidence="2">
    <location>
        <begin position="104"/>
        <end position="126"/>
    </location>
</feature>
<keyword evidence="4" id="KW-1185">Reference proteome</keyword>
<evidence type="ECO:0000313" key="4">
    <source>
        <dbReference type="Proteomes" id="UP000010846"/>
    </source>
</evidence>
<reference evidence="3" key="1">
    <citation type="submission" date="2011-09" db="EMBL/GenBank/DDBJ databases">
        <title>Complete sequence of Halovivax ruber XH-70.</title>
        <authorList>
            <consortium name="US DOE Joint Genome Institute"/>
            <person name="Lucas S."/>
            <person name="Han J."/>
            <person name="Lapidus A."/>
            <person name="Cheng J.-F."/>
            <person name="Goodwin L."/>
            <person name="Pitluck S."/>
            <person name="Peters L."/>
            <person name="Mikhailova N."/>
            <person name="Davenport K."/>
            <person name="Detter J.C."/>
            <person name="Han C."/>
            <person name="Tapia R."/>
            <person name="Land M."/>
            <person name="Hauser L."/>
            <person name="Kyrpides N."/>
            <person name="Ivanova N."/>
            <person name="Pagani I."/>
            <person name="Sproer C."/>
            <person name="Anderson I."/>
            <person name="Woyke T."/>
        </authorList>
    </citation>
    <scope>NUCLEOTIDE SEQUENCE</scope>
    <source>
        <strain evidence="3">XH-70</strain>
    </source>
</reference>
<dbReference type="STRING" id="797302.Halru_1523"/>
<dbReference type="AlphaFoldDB" id="L0ID26"/>
<dbReference type="eggNOG" id="arCOG13357">
    <property type="taxonomic scope" value="Archaea"/>
</dbReference>